<dbReference type="HOGENOM" id="CLU_2256409_0_0_1"/>
<dbReference type="InterPro" id="IPR036378">
    <property type="entry name" value="FAS1_dom_sf"/>
</dbReference>
<dbReference type="AlphaFoldDB" id="A0A072P010"/>
<keyword evidence="3" id="KW-1185">Reference proteome</keyword>
<proteinExistence type="predicted"/>
<evidence type="ECO:0000259" key="1">
    <source>
        <dbReference type="PROSITE" id="PS50213"/>
    </source>
</evidence>
<dbReference type="Proteomes" id="UP000027920">
    <property type="component" value="Unassembled WGS sequence"/>
</dbReference>
<protein>
    <recommendedName>
        <fullName evidence="1">FAS1 domain-containing protein</fullName>
    </recommendedName>
</protein>
<feature type="non-terminal residue" evidence="2">
    <location>
        <position position="1"/>
    </location>
</feature>
<accession>A0A072P010</accession>
<dbReference type="GeneID" id="25285328"/>
<dbReference type="EMBL" id="AMGV01000013">
    <property type="protein sequence ID" value="KEF53449.1"/>
    <property type="molecule type" value="Genomic_DNA"/>
</dbReference>
<organism evidence="2 3">
    <name type="scientific">Exophiala aquamarina CBS 119918</name>
    <dbReference type="NCBI Taxonomy" id="1182545"/>
    <lineage>
        <taxon>Eukaryota</taxon>
        <taxon>Fungi</taxon>
        <taxon>Dikarya</taxon>
        <taxon>Ascomycota</taxon>
        <taxon>Pezizomycotina</taxon>
        <taxon>Eurotiomycetes</taxon>
        <taxon>Chaetothyriomycetidae</taxon>
        <taxon>Chaetothyriales</taxon>
        <taxon>Herpotrichiellaceae</taxon>
        <taxon>Exophiala</taxon>
    </lineage>
</organism>
<gene>
    <name evidence="2" type="ORF">A1O9_10424</name>
</gene>
<dbReference type="InterPro" id="IPR000782">
    <property type="entry name" value="FAS1_domain"/>
</dbReference>
<dbReference type="Gene3D" id="2.30.180.10">
    <property type="entry name" value="FAS1 domain"/>
    <property type="match status" value="1"/>
</dbReference>
<dbReference type="VEuPathDB" id="FungiDB:A1O9_10424"/>
<dbReference type="RefSeq" id="XP_013256039.1">
    <property type="nucleotide sequence ID" value="XM_013400585.1"/>
</dbReference>
<sequence length="104" mass="11955">FNRGIVYLINNILNILGSLVKEVSRDYNRISFIKALNRTELREEVEFLKDTTIFILKNTAFASIEKSLSKLSTKELVEVLKYYVVLGIITYYSTLENGITLTTL</sequence>
<dbReference type="Pfam" id="PF02469">
    <property type="entry name" value="Fasciclin"/>
    <property type="match status" value="1"/>
</dbReference>
<dbReference type="OrthoDB" id="286301at2759"/>
<evidence type="ECO:0000313" key="2">
    <source>
        <dbReference type="EMBL" id="KEF53449.1"/>
    </source>
</evidence>
<reference evidence="2 3" key="1">
    <citation type="submission" date="2013-03" db="EMBL/GenBank/DDBJ databases">
        <title>The Genome Sequence of Exophiala aquamarina CBS 119918.</title>
        <authorList>
            <consortium name="The Broad Institute Genomics Platform"/>
            <person name="Cuomo C."/>
            <person name="de Hoog S."/>
            <person name="Gorbushina A."/>
            <person name="Walker B."/>
            <person name="Young S.K."/>
            <person name="Zeng Q."/>
            <person name="Gargeya S."/>
            <person name="Fitzgerald M."/>
            <person name="Haas B."/>
            <person name="Abouelleil A."/>
            <person name="Allen A.W."/>
            <person name="Alvarado L."/>
            <person name="Arachchi H.M."/>
            <person name="Berlin A.M."/>
            <person name="Chapman S.B."/>
            <person name="Gainer-Dewar J."/>
            <person name="Goldberg J."/>
            <person name="Griggs A."/>
            <person name="Gujja S."/>
            <person name="Hansen M."/>
            <person name="Howarth C."/>
            <person name="Imamovic A."/>
            <person name="Ireland A."/>
            <person name="Larimer J."/>
            <person name="McCowan C."/>
            <person name="Murphy C."/>
            <person name="Pearson M."/>
            <person name="Poon T.W."/>
            <person name="Priest M."/>
            <person name="Roberts A."/>
            <person name="Saif S."/>
            <person name="Shea T."/>
            <person name="Sisk P."/>
            <person name="Sykes S."/>
            <person name="Wortman J."/>
            <person name="Nusbaum C."/>
            <person name="Birren B."/>
        </authorList>
    </citation>
    <scope>NUCLEOTIDE SEQUENCE [LARGE SCALE GENOMIC DNA]</scope>
    <source>
        <strain evidence="2 3">CBS 119918</strain>
    </source>
</reference>
<evidence type="ECO:0000313" key="3">
    <source>
        <dbReference type="Proteomes" id="UP000027920"/>
    </source>
</evidence>
<feature type="domain" description="FAS1" evidence="1">
    <location>
        <begin position="16"/>
        <end position="104"/>
    </location>
</feature>
<name>A0A072P010_9EURO</name>
<dbReference type="SUPFAM" id="SSF82153">
    <property type="entry name" value="FAS1 domain"/>
    <property type="match status" value="1"/>
</dbReference>
<comment type="caution">
    <text evidence="2">The sequence shown here is derived from an EMBL/GenBank/DDBJ whole genome shotgun (WGS) entry which is preliminary data.</text>
</comment>
<dbReference type="STRING" id="1182545.A0A072P010"/>
<dbReference type="PROSITE" id="PS50213">
    <property type="entry name" value="FAS1"/>
    <property type="match status" value="1"/>
</dbReference>